<name>A0A974A1I0_9BRAD</name>
<proteinExistence type="predicted"/>
<organism evidence="1">
    <name type="scientific">Bradyrhizobium septentrionale</name>
    <dbReference type="NCBI Taxonomy" id="1404411"/>
    <lineage>
        <taxon>Bacteria</taxon>
        <taxon>Pseudomonadati</taxon>
        <taxon>Pseudomonadota</taxon>
        <taxon>Alphaproteobacteria</taxon>
        <taxon>Hyphomicrobiales</taxon>
        <taxon>Nitrobacteraceae</taxon>
        <taxon>Bradyrhizobium</taxon>
    </lineage>
</organism>
<dbReference type="RefSeq" id="WP_166204389.1">
    <property type="nucleotide sequence ID" value="NZ_CP088285.1"/>
</dbReference>
<accession>A0A974A1I0</accession>
<comment type="caution">
    <text evidence="1">The sequence shown here is derived from an EMBL/GenBank/DDBJ whole genome shotgun (WGS) entry which is preliminary data.</text>
</comment>
<dbReference type="EMBL" id="JAAOLE020000001">
    <property type="protein sequence ID" value="NVI44968.1"/>
    <property type="molecule type" value="Genomic_DNA"/>
</dbReference>
<sequence length="52" mass="6149">MRQFFDHAGPLLSYKHGVRHIADLPPELTTQWSMTRWEMFKLGMRCLFAALI</sequence>
<dbReference type="AlphaFoldDB" id="A0A974A1I0"/>
<protein>
    <submittedName>
        <fullName evidence="1">Uncharacterized protein</fullName>
    </submittedName>
</protein>
<evidence type="ECO:0000313" key="1">
    <source>
        <dbReference type="EMBL" id="NVI44968.1"/>
    </source>
</evidence>
<reference evidence="1" key="1">
    <citation type="submission" date="2020-06" db="EMBL/GenBank/DDBJ databases">
        <title>Whole Genome Sequence of Bradyrhizobium sp. Strain 1S1.</title>
        <authorList>
            <person name="Bromfield E.S.P."/>
            <person name="Cloutier S."/>
        </authorList>
    </citation>
    <scope>NUCLEOTIDE SEQUENCE [LARGE SCALE GENOMIC DNA]</scope>
    <source>
        <strain evidence="1">1S1</strain>
    </source>
</reference>
<gene>
    <name evidence="1" type="ORF">HAP48_018825</name>
</gene>